<dbReference type="InterPro" id="IPR028204">
    <property type="entry name" value="Tricorn_C1"/>
</dbReference>
<dbReference type="RefSeq" id="WP_345250145.1">
    <property type="nucleotide sequence ID" value="NZ_BAABHD010000084.1"/>
</dbReference>
<keyword evidence="3 7" id="KW-0963">Cytoplasm</keyword>
<dbReference type="Gene3D" id="2.30.42.10">
    <property type="match status" value="1"/>
</dbReference>
<keyword evidence="6 7" id="KW-0720">Serine protease</keyword>
<evidence type="ECO:0000256" key="4">
    <source>
        <dbReference type="ARBA" id="ARBA00022670"/>
    </source>
</evidence>
<accession>A0ABP8NSD6</accession>
<keyword evidence="11" id="KW-1185">Reference proteome</keyword>
<dbReference type="EMBL" id="BAABHD010000084">
    <property type="protein sequence ID" value="GAA4470617.1"/>
    <property type="molecule type" value="Genomic_DNA"/>
</dbReference>
<dbReference type="InterPro" id="IPR012393">
    <property type="entry name" value="Tricorn_protease"/>
</dbReference>
<evidence type="ECO:0000259" key="9">
    <source>
        <dbReference type="SMART" id="SM00245"/>
    </source>
</evidence>
<dbReference type="Gene3D" id="2.120.10.60">
    <property type="entry name" value="Tricorn protease N-terminal domain"/>
    <property type="match status" value="2"/>
</dbReference>
<evidence type="ECO:0000256" key="6">
    <source>
        <dbReference type="ARBA" id="ARBA00022825"/>
    </source>
</evidence>
<comment type="subcellular location">
    <subcellularLocation>
        <location evidence="1 7">Cytoplasm</location>
    </subcellularLocation>
</comment>
<name>A0ABP8NSD6_9BACT</name>
<dbReference type="Pfam" id="PF26550">
    <property type="entry name" value="Tricorn_2nd"/>
    <property type="match status" value="1"/>
</dbReference>
<dbReference type="Pfam" id="PF26549">
    <property type="entry name" value="Tricorn_N"/>
    <property type="match status" value="1"/>
</dbReference>
<evidence type="ECO:0000313" key="11">
    <source>
        <dbReference type="Proteomes" id="UP001501175"/>
    </source>
</evidence>
<organism evidence="10 11">
    <name type="scientific">Nibrella saemangeumensis</name>
    <dbReference type="NCBI Taxonomy" id="1084526"/>
    <lineage>
        <taxon>Bacteria</taxon>
        <taxon>Pseudomonadati</taxon>
        <taxon>Bacteroidota</taxon>
        <taxon>Cytophagia</taxon>
        <taxon>Cytophagales</taxon>
        <taxon>Spirosomataceae</taxon>
        <taxon>Nibrella</taxon>
    </lineage>
</organism>
<evidence type="ECO:0000256" key="2">
    <source>
        <dbReference type="ARBA" id="ARBA00008524"/>
    </source>
</evidence>
<protein>
    <recommendedName>
        <fullName evidence="7">Tricorn protease homolog</fullName>
        <ecNumber evidence="7">3.4.21.-</ecNumber>
    </recommendedName>
</protein>
<dbReference type="SUPFAM" id="SSF52096">
    <property type="entry name" value="ClpP/crotonase"/>
    <property type="match status" value="1"/>
</dbReference>
<evidence type="ECO:0000256" key="8">
    <source>
        <dbReference type="SAM" id="MobiDB-lite"/>
    </source>
</evidence>
<dbReference type="PANTHER" id="PTHR43253:SF1">
    <property type="entry name" value="TRICORN PROTEASE HOMOLOG 2-RELATED"/>
    <property type="match status" value="1"/>
</dbReference>
<dbReference type="Proteomes" id="UP001501175">
    <property type="component" value="Unassembled WGS sequence"/>
</dbReference>
<evidence type="ECO:0000256" key="7">
    <source>
        <dbReference type="PIRNR" id="PIRNR036421"/>
    </source>
</evidence>
<dbReference type="PANTHER" id="PTHR43253">
    <property type="entry name" value="TRICORN PROTEASE HOMOLOG 2-RELATED"/>
    <property type="match status" value="1"/>
</dbReference>
<dbReference type="InterPro" id="IPR036034">
    <property type="entry name" value="PDZ_sf"/>
</dbReference>
<dbReference type="InterPro" id="IPR011042">
    <property type="entry name" value="6-blade_b-propeller_TolB-like"/>
</dbReference>
<reference evidence="11" key="1">
    <citation type="journal article" date="2019" name="Int. J. Syst. Evol. Microbiol.">
        <title>The Global Catalogue of Microorganisms (GCM) 10K type strain sequencing project: providing services to taxonomists for standard genome sequencing and annotation.</title>
        <authorList>
            <consortium name="The Broad Institute Genomics Platform"/>
            <consortium name="The Broad Institute Genome Sequencing Center for Infectious Disease"/>
            <person name="Wu L."/>
            <person name="Ma J."/>
        </authorList>
    </citation>
    <scope>NUCLEOTIDE SEQUENCE [LARGE SCALE GENOMIC DNA]</scope>
    <source>
        <strain evidence="11">JCM 17927</strain>
    </source>
</reference>
<dbReference type="SMART" id="SM00245">
    <property type="entry name" value="TSPc"/>
    <property type="match status" value="1"/>
</dbReference>
<evidence type="ECO:0000256" key="1">
    <source>
        <dbReference type="ARBA" id="ARBA00004496"/>
    </source>
</evidence>
<keyword evidence="4 7" id="KW-0645">Protease</keyword>
<comment type="function">
    <text evidence="7">Degrades oligopeptides.</text>
</comment>
<evidence type="ECO:0000256" key="5">
    <source>
        <dbReference type="ARBA" id="ARBA00022801"/>
    </source>
</evidence>
<comment type="caution">
    <text evidence="10">The sequence shown here is derived from an EMBL/GenBank/DDBJ whole genome shotgun (WGS) entry which is preliminary data.</text>
</comment>
<proteinExistence type="inferred from homology"/>
<feature type="domain" description="Tail specific protease" evidence="9">
    <location>
        <begin position="870"/>
        <end position="1065"/>
    </location>
</feature>
<gene>
    <name evidence="10" type="ORF">GCM10023189_59590</name>
</gene>
<dbReference type="InterPro" id="IPR029045">
    <property type="entry name" value="ClpP/crotonase-like_dom_sf"/>
</dbReference>
<dbReference type="CDD" id="cd07562">
    <property type="entry name" value="Peptidase_S41_TRI"/>
    <property type="match status" value="1"/>
</dbReference>
<dbReference type="SUPFAM" id="SSF69304">
    <property type="entry name" value="Tricorn protease N-terminal domain"/>
    <property type="match status" value="2"/>
</dbReference>
<dbReference type="InterPro" id="IPR005151">
    <property type="entry name" value="Tail-specific_protease"/>
</dbReference>
<comment type="similarity">
    <text evidence="2 7">Belongs to the peptidase S41B family.</text>
</comment>
<evidence type="ECO:0000256" key="3">
    <source>
        <dbReference type="ARBA" id="ARBA00022490"/>
    </source>
</evidence>
<dbReference type="Pfam" id="PF03572">
    <property type="entry name" value="Peptidase_S41"/>
    <property type="match status" value="1"/>
</dbReference>
<evidence type="ECO:0000313" key="10">
    <source>
        <dbReference type="EMBL" id="GAA4470617.1"/>
    </source>
</evidence>
<feature type="region of interest" description="Disordered" evidence="8">
    <location>
        <begin position="568"/>
        <end position="600"/>
    </location>
</feature>
<dbReference type="EC" id="3.4.21.-" evidence="7"/>
<keyword evidence="5 7" id="KW-0378">Hydrolase</keyword>
<dbReference type="PIRSF" id="PIRSF036421">
    <property type="entry name" value="Tricorn_protease"/>
    <property type="match status" value="1"/>
</dbReference>
<dbReference type="SUPFAM" id="SSF82171">
    <property type="entry name" value="DPP6 N-terminal domain-like"/>
    <property type="match status" value="1"/>
</dbReference>
<dbReference type="Gene3D" id="3.30.750.44">
    <property type="match status" value="1"/>
</dbReference>
<dbReference type="Gene3D" id="2.120.10.30">
    <property type="entry name" value="TolB, C-terminal domain"/>
    <property type="match status" value="1"/>
</dbReference>
<dbReference type="Pfam" id="PF14684">
    <property type="entry name" value="Tricorn_C1"/>
    <property type="match status" value="1"/>
</dbReference>
<sequence>MKKSTLLGMAVAWALCANTYAQKPLWMRYPSLSPDGQTIVFSYQGDLYRVPAAGGQAVPMTIHEGHDFMPVWSHDGKSIAFASDRYGNFDVFVMPAAGGEAKRLTYHSANDLPTDFTVDNQRILFSSVRTDDAKNAQFPLGLLGEVYTVPVSGGRTRMELTTPAEMARFSRDGRQLIYHDIKGYEDAWRKHHTSSIARDIWMYDTQSGKHTQLTTFAGEDRNPVFHATNKEVYYLSEQSGTFNVHKFSTDKPQQSTQITHFSKHPVRFLTASGNGTLCFGFDGEIYTMTPNGQPKKVDVQILNDGRMVSQKIVPISSGATEMALSPNGKEIAFIVRGEVFVTSVEGGITKRITNTPEQERSVSFSPDGRSLVYAAERSNNWDVYKTSISRKEEPYFYASTILKEEPVIATPAEEFQPYFSPDGKEVAYLEERVVLKVVNLATKTTRTILPADKNYSYSDGDQYYQWSPDGKWFVVNFAPYQIFTSEVGLVSADGKGEVNNLTQSGYNEGEAKWAMGGKALLMFTDRDGMKNHASWGGEGDIYALFLTKEGFDRFKLSKEDFALLKEKEDKEKKDKEETQKDKKSEPDKDPKKDKNGVVTADKKEKEDTLLKIELEGIEDRKARLTIHSSRLSDAVLSKDGEKLFYLARFEKTSDLWVTELRTRETKVLAKDVGNQLEMSKDGKHLFARSEKGIARFDAESGKKEAVTINGEMNLDYLAEKAYIFDHAWRQVQKKFYVKDLHGVDWDFYYKEYRKFLPYITNNRDFAEMLSEMLGELNASHTGGRYAHPQQNLDATASLGLFYDQTYTGNGLKVTEVIARSPLDNATSKMKPGVIIEQIDGVAITADMDYNQLLNRKAGKNTLLSLYNPADNSRWEELLKPVTLGEENELRYRRWVETRRKEVDRLSSGKVGYVHVRGMNDPSYRTVYEEVLGKNAGKDAVIVDTRFNGGGWLHDDLATFLKGEKYIEMVPRGQKGGHEPMRKWIKPSAVLMSESNYSDAHMFPYTYKNHKIGKLIGMPVPGTGTAVWWESQIDPTLVFGIPQVGMITNDGKYMENTQLEPDVLVRNDPEEIAKGRDQQLERAVQELLISRPIAVSGGQK</sequence>
<dbReference type="Gene3D" id="3.90.226.10">
    <property type="entry name" value="2-enoyl-CoA Hydratase, Chain A, domain 1"/>
    <property type="match status" value="1"/>
</dbReference>
<dbReference type="SUPFAM" id="SSF50156">
    <property type="entry name" value="PDZ domain-like"/>
    <property type="match status" value="1"/>
</dbReference>